<keyword evidence="10" id="KW-0239">DNA-directed DNA polymerase</keyword>
<dbReference type="FunFam" id="3.30.1490.100:FF:000004">
    <property type="entry name" value="DNA polymerase IV"/>
    <property type="match status" value="1"/>
</dbReference>
<protein>
    <recommendedName>
        <fullName evidence="2">DNA-directed DNA polymerase</fullName>
        <ecNumber evidence="2">2.7.7.7</ecNumber>
    </recommendedName>
</protein>
<evidence type="ECO:0000313" key="15">
    <source>
        <dbReference type="EMBL" id="EEZ62076.1"/>
    </source>
</evidence>
<dbReference type="GO" id="GO:0003887">
    <property type="term" value="F:DNA-directed DNA polymerase activity"/>
    <property type="evidence" value="ECO:0007669"/>
    <property type="project" value="UniProtKB-KW"/>
</dbReference>
<evidence type="ECO:0000256" key="5">
    <source>
        <dbReference type="ARBA" id="ARBA00022695"/>
    </source>
</evidence>
<evidence type="ECO:0000256" key="7">
    <source>
        <dbReference type="ARBA" id="ARBA00022723"/>
    </source>
</evidence>
<dbReference type="PANTHER" id="PTHR11076">
    <property type="entry name" value="DNA REPAIR POLYMERASE UMUC / TRANSFERASE FAMILY MEMBER"/>
    <property type="match status" value="1"/>
</dbReference>
<dbReference type="Pfam" id="PF11799">
    <property type="entry name" value="IMS_C"/>
    <property type="match status" value="1"/>
</dbReference>
<dbReference type="eggNOG" id="COG0389">
    <property type="taxonomic scope" value="Bacteria"/>
</dbReference>
<dbReference type="EMBL" id="ACUX02000004">
    <property type="protein sequence ID" value="EEZ62076.1"/>
    <property type="molecule type" value="Genomic_DNA"/>
</dbReference>
<keyword evidence="11" id="KW-0234">DNA repair</keyword>
<dbReference type="PANTHER" id="PTHR11076:SF33">
    <property type="entry name" value="DNA POLYMERASE KAPPA"/>
    <property type="match status" value="1"/>
</dbReference>
<evidence type="ECO:0000256" key="8">
    <source>
        <dbReference type="ARBA" id="ARBA00022763"/>
    </source>
</evidence>
<keyword evidence="5" id="KW-0548">Nucleotidyltransferase</keyword>
<dbReference type="HOGENOM" id="CLU_012348_1_0_11"/>
<dbReference type="GO" id="GO:0042276">
    <property type="term" value="P:error-prone translesion synthesis"/>
    <property type="evidence" value="ECO:0007669"/>
    <property type="project" value="TreeGrafter"/>
</dbReference>
<dbReference type="Pfam" id="PF00817">
    <property type="entry name" value="IMS"/>
    <property type="match status" value="1"/>
</dbReference>
<evidence type="ECO:0000256" key="3">
    <source>
        <dbReference type="ARBA" id="ARBA00022457"/>
    </source>
</evidence>
<dbReference type="InterPro" id="IPR043502">
    <property type="entry name" value="DNA/RNA_pol_sf"/>
</dbReference>
<gene>
    <name evidence="15" type="ORF">HMPREF0762_00168</name>
</gene>
<name>D0WED8_SLAES</name>
<feature type="domain" description="UmuC" evidence="14">
    <location>
        <begin position="1"/>
        <end position="98"/>
    </location>
</feature>
<keyword evidence="6" id="KW-0235">DNA replication</keyword>
<dbReference type="Gene3D" id="1.10.150.20">
    <property type="entry name" value="5' to 3' exonuclease, C-terminal subdomain"/>
    <property type="match status" value="1"/>
</dbReference>
<dbReference type="InterPro" id="IPR050116">
    <property type="entry name" value="DNA_polymerase-Y"/>
</dbReference>
<keyword evidence="4" id="KW-0808">Transferase</keyword>
<comment type="caution">
    <text evidence="15">The sequence shown here is derived from an EMBL/GenBank/DDBJ whole genome shotgun (WGS) entry which is preliminary data.</text>
</comment>
<evidence type="ECO:0000256" key="12">
    <source>
        <dbReference type="ARBA" id="ARBA00025589"/>
    </source>
</evidence>
<comment type="similarity">
    <text evidence="1">Belongs to the DNA polymerase type-Y family.</text>
</comment>
<dbReference type="SUPFAM" id="SSF56672">
    <property type="entry name" value="DNA/RNA polymerases"/>
    <property type="match status" value="1"/>
</dbReference>
<evidence type="ECO:0000256" key="1">
    <source>
        <dbReference type="ARBA" id="ARBA00010945"/>
    </source>
</evidence>
<evidence type="ECO:0000256" key="13">
    <source>
        <dbReference type="ARBA" id="ARBA00049244"/>
    </source>
</evidence>
<evidence type="ECO:0000256" key="4">
    <source>
        <dbReference type="ARBA" id="ARBA00022679"/>
    </source>
</evidence>
<dbReference type="GO" id="GO:0006281">
    <property type="term" value="P:DNA repair"/>
    <property type="evidence" value="ECO:0007669"/>
    <property type="project" value="UniProtKB-KW"/>
</dbReference>
<dbReference type="GO" id="GO:0006260">
    <property type="term" value="P:DNA replication"/>
    <property type="evidence" value="ECO:0007669"/>
    <property type="project" value="UniProtKB-KW"/>
</dbReference>
<dbReference type="EC" id="2.7.7.7" evidence="2"/>
<dbReference type="InterPro" id="IPR022880">
    <property type="entry name" value="DNApol_IV"/>
</dbReference>
<dbReference type="InterPro" id="IPR036775">
    <property type="entry name" value="DNA_pol_Y-fam_lit_finger_sf"/>
</dbReference>
<dbReference type="GO" id="GO:0009432">
    <property type="term" value="P:SOS response"/>
    <property type="evidence" value="ECO:0007669"/>
    <property type="project" value="TreeGrafter"/>
</dbReference>
<dbReference type="GO" id="GO:0005829">
    <property type="term" value="C:cytosol"/>
    <property type="evidence" value="ECO:0007669"/>
    <property type="project" value="TreeGrafter"/>
</dbReference>
<dbReference type="GO" id="GO:0003684">
    <property type="term" value="F:damaged DNA binding"/>
    <property type="evidence" value="ECO:0007669"/>
    <property type="project" value="InterPro"/>
</dbReference>
<keyword evidence="9" id="KW-0460">Magnesium</keyword>
<sequence length="339" mass="37045">MDILRDESPYLQQVSIDEAFLDVTPTRVNTEHPVAIARRIQERVADLGVTCSIGVGSSKTIAKIASDFDKPSGMTIIYPGQEIEFLSPLPIRTMSGVGERAEEALKAHGIDTLGDLAHAPDRLLESIYGKNASMMRDRCFGLDASSVSSSNEVKSVSSETTFAVDLISYDDIHNACATMAAKVGRRLRAKELKGRTVSLKLRFADRSIRNAQVKLQVPTDNEHEIMVHAASLIKRVWSAPSRVRLVGIGVSDFREDAAPVQEALFDADLTDAVQDSDNDRAMSSADRGDAILQRHARELASATDIVRNRFGEAAVYFGRDLHVKENTTGTAAKNPEDYA</sequence>
<dbReference type="Proteomes" id="UP000006001">
    <property type="component" value="Unassembled WGS sequence"/>
</dbReference>
<keyword evidence="8" id="KW-0227">DNA damage</keyword>
<keyword evidence="7" id="KW-0479">Metal-binding</keyword>
<proteinExistence type="inferred from homology"/>
<evidence type="ECO:0000256" key="11">
    <source>
        <dbReference type="ARBA" id="ARBA00023204"/>
    </source>
</evidence>
<dbReference type="AlphaFoldDB" id="D0WED8"/>
<dbReference type="InterPro" id="IPR043128">
    <property type="entry name" value="Rev_trsase/Diguanyl_cyclase"/>
</dbReference>
<dbReference type="STRING" id="649764.HMPREF0762_00168"/>
<dbReference type="Gene3D" id="3.30.1490.100">
    <property type="entry name" value="DNA polymerase, Y-family, little finger domain"/>
    <property type="match status" value="1"/>
</dbReference>
<dbReference type="GO" id="GO:0046872">
    <property type="term" value="F:metal ion binding"/>
    <property type="evidence" value="ECO:0007669"/>
    <property type="project" value="UniProtKB-KW"/>
</dbReference>
<evidence type="ECO:0000256" key="2">
    <source>
        <dbReference type="ARBA" id="ARBA00012417"/>
    </source>
</evidence>
<evidence type="ECO:0000256" key="6">
    <source>
        <dbReference type="ARBA" id="ARBA00022705"/>
    </source>
</evidence>
<dbReference type="PROSITE" id="PS50173">
    <property type="entry name" value="UMUC"/>
    <property type="match status" value="1"/>
</dbReference>
<dbReference type="SUPFAM" id="SSF100879">
    <property type="entry name" value="Lesion bypass DNA polymerase (Y-family), little finger domain"/>
    <property type="match status" value="1"/>
</dbReference>
<comment type="catalytic activity">
    <reaction evidence="13">
        <text>DNA(n) + a 2'-deoxyribonucleoside 5'-triphosphate = DNA(n+1) + diphosphate</text>
        <dbReference type="Rhea" id="RHEA:22508"/>
        <dbReference type="Rhea" id="RHEA-COMP:17339"/>
        <dbReference type="Rhea" id="RHEA-COMP:17340"/>
        <dbReference type="ChEBI" id="CHEBI:33019"/>
        <dbReference type="ChEBI" id="CHEBI:61560"/>
        <dbReference type="ChEBI" id="CHEBI:173112"/>
        <dbReference type="EC" id="2.7.7.7"/>
    </reaction>
</comment>
<reference evidence="15" key="1">
    <citation type="submission" date="2009-10" db="EMBL/GenBank/DDBJ databases">
        <authorList>
            <person name="Weinstock G."/>
            <person name="Sodergren E."/>
            <person name="Clifton S."/>
            <person name="Fulton L."/>
            <person name="Fulton B."/>
            <person name="Courtney L."/>
            <person name="Fronick C."/>
            <person name="Harrison M."/>
            <person name="Strong C."/>
            <person name="Farmer C."/>
            <person name="Delahaunty K."/>
            <person name="Markovic C."/>
            <person name="Hall O."/>
            <person name="Minx P."/>
            <person name="Tomlinson C."/>
            <person name="Mitreva M."/>
            <person name="Nelson J."/>
            <person name="Hou S."/>
            <person name="Wollam A."/>
            <person name="Pepin K.H."/>
            <person name="Johnson M."/>
            <person name="Bhonagiri V."/>
            <person name="Nash W.E."/>
            <person name="Warren W."/>
            <person name="Chinwalla A."/>
            <person name="Mardis E.R."/>
            <person name="Wilson R.K."/>
        </authorList>
    </citation>
    <scope>NUCLEOTIDE SEQUENCE [LARGE SCALE GENOMIC DNA]</scope>
    <source>
        <strain evidence="15">ATCC 700122</strain>
    </source>
</reference>
<evidence type="ECO:0000313" key="16">
    <source>
        <dbReference type="Proteomes" id="UP000006001"/>
    </source>
</evidence>
<dbReference type="InterPro" id="IPR001126">
    <property type="entry name" value="UmuC"/>
</dbReference>
<evidence type="ECO:0000259" key="14">
    <source>
        <dbReference type="PROSITE" id="PS50173"/>
    </source>
</evidence>
<accession>D0WED8</accession>
<keyword evidence="3" id="KW-0515">Mutator protein</keyword>
<organism evidence="15 16">
    <name type="scientific">Slackia exigua (strain ATCC 700122 / DSM 15923 / CIP 105133 / JCM 11022 / KCTC 5966 / S-7)</name>
    <dbReference type="NCBI Taxonomy" id="649764"/>
    <lineage>
        <taxon>Bacteria</taxon>
        <taxon>Bacillati</taxon>
        <taxon>Actinomycetota</taxon>
        <taxon>Coriobacteriia</taxon>
        <taxon>Eggerthellales</taxon>
        <taxon>Eggerthellaceae</taxon>
        <taxon>Slackia</taxon>
    </lineage>
</organism>
<comment type="function">
    <text evidence="12">Poorly processive, error-prone DNA polymerase involved in untargeted mutagenesis. Copies undamaged DNA at stalled replication forks, which arise in vivo from mismatched or misaligned primer ends. These misaligned primers can be extended by PolIV. Exhibits no 3'-5' exonuclease (proofreading) activity. May be involved in translesional synthesis, in conjunction with the beta clamp from PolIII.</text>
</comment>
<dbReference type="Gene3D" id="3.30.70.270">
    <property type="match status" value="1"/>
</dbReference>
<evidence type="ECO:0000256" key="10">
    <source>
        <dbReference type="ARBA" id="ARBA00022932"/>
    </source>
</evidence>
<dbReference type="InterPro" id="IPR017961">
    <property type="entry name" value="DNA_pol_Y-fam_little_finger"/>
</dbReference>
<evidence type="ECO:0000256" key="9">
    <source>
        <dbReference type="ARBA" id="ARBA00022842"/>
    </source>
</evidence>
<keyword evidence="16" id="KW-1185">Reference proteome</keyword>
<dbReference type="CDD" id="cd03586">
    <property type="entry name" value="PolY_Pol_IV_kappa"/>
    <property type="match status" value="1"/>
</dbReference>